<dbReference type="GO" id="GO:0005829">
    <property type="term" value="C:cytosol"/>
    <property type="evidence" value="ECO:0007669"/>
    <property type="project" value="TreeGrafter"/>
</dbReference>
<dbReference type="SUPFAM" id="SSF52540">
    <property type="entry name" value="P-loop containing nucleoside triphosphate hydrolases"/>
    <property type="match status" value="1"/>
</dbReference>
<name>A0A1I1A7Y0_9FIRM</name>
<dbReference type="GO" id="GO:0051782">
    <property type="term" value="P:negative regulation of cell division"/>
    <property type="evidence" value="ECO:0007669"/>
    <property type="project" value="TreeGrafter"/>
</dbReference>
<evidence type="ECO:0000313" key="4">
    <source>
        <dbReference type="EMBL" id="SFB34027.1"/>
    </source>
</evidence>
<reference evidence="4 5" key="1">
    <citation type="submission" date="2016-10" db="EMBL/GenBank/DDBJ databases">
        <authorList>
            <person name="de Groot N.N."/>
        </authorList>
    </citation>
    <scope>NUCLEOTIDE SEQUENCE [LARGE SCALE GENOMIC DNA]</scope>
    <source>
        <strain evidence="4 5">DSM 5522</strain>
    </source>
</reference>
<dbReference type="Proteomes" id="UP000198838">
    <property type="component" value="Unassembled WGS sequence"/>
</dbReference>
<keyword evidence="5" id="KW-1185">Reference proteome</keyword>
<dbReference type="InterPro" id="IPR027417">
    <property type="entry name" value="P-loop_NTPase"/>
</dbReference>
<dbReference type="AlphaFoldDB" id="A0A1I1A7Y0"/>
<dbReference type="GO" id="GO:0016887">
    <property type="term" value="F:ATP hydrolysis activity"/>
    <property type="evidence" value="ECO:0007669"/>
    <property type="project" value="TreeGrafter"/>
</dbReference>
<dbReference type="Gene3D" id="3.40.50.300">
    <property type="entry name" value="P-loop containing nucleotide triphosphate hydrolases"/>
    <property type="match status" value="1"/>
</dbReference>
<dbReference type="PANTHER" id="PTHR43384">
    <property type="entry name" value="SEPTUM SITE-DETERMINING PROTEIN MIND HOMOLOG, CHLOROPLASTIC-RELATED"/>
    <property type="match status" value="1"/>
</dbReference>
<evidence type="ECO:0000313" key="5">
    <source>
        <dbReference type="Proteomes" id="UP000198838"/>
    </source>
</evidence>
<gene>
    <name evidence="4" type="ORF">SAMN05216249_12230</name>
</gene>
<dbReference type="InterPro" id="IPR050625">
    <property type="entry name" value="ParA/MinD_ATPase"/>
</dbReference>
<dbReference type="InterPro" id="IPR002586">
    <property type="entry name" value="CobQ/CobB/MinD/ParA_Nub-bd_dom"/>
</dbReference>
<dbReference type="STRING" id="1120918.SAMN05216249_12230"/>
<protein>
    <submittedName>
        <fullName evidence="4">CO dehydrogenase maturation factor</fullName>
    </submittedName>
</protein>
<dbReference type="PIRSF" id="PIRSF005647">
    <property type="entry name" value="CooC"/>
    <property type="match status" value="1"/>
</dbReference>
<feature type="domain" description="CobQ/CobB/MinD/ParA nucleotide binding" evidence="3">
    <location>
        <begin position="6"/>
        <end position="233"/>
    </location>
</feature>
<dbReference type="InterPro" id="IPR014433">
    <property type="entry name" value="CooC"/>
</dbReference>
<proteinExistence type="predicted"/>
<dbReference type="PANTHER" id="PTHR43384:SF6">
    <property type="entry name" value="SEPTUM SITE-DETERMINING PROTEIN MIND HOMOLOG, CHLOROPLASTIC"/>
    <property type="match status" value="1"/>
</dbReference>
<dbReference type="RefSeq" id="WP_092874299.1">
    <property type="nucleotide sequence ID" value="NZ_FOJY01000022.1"/>
</dbReference>
<dbReference type="GO" id="GO:0009898">
    <property type="term" value="C:cytoplasmic side of plasma membrane"/>
    <property type="evidence" value="ECO:0007669"/>
    <property type="project" value="TreeGrafter"/>
</dbReference>
<dbReference type="OrthoDB" id="9779073at2"/>
<evidence type="ECO:0000259" key="3">
    <source>
        <dbReference type="Pfam" id="PF01656"/>
    </source>
</evidence>
<accession>A0A1I1A7Y0</accession>
<dbReference type="Pfam" id="PF01656">
    <property type="entry name" value="CbiA"/>
    <property type="match status" value="1"/>
</dbReference>
<sequence length="256" mass="27774">MAKTIALAGKGGVGKTTTTGFLIEYLAAKKDGAILAVDADANANLNEVLGVEAGATLGDIREEIAQAEISTDNPIPLGMSKQDYTEFKFNSALTEEDDYDLLVMGRTQGKGCYCFVNGLLQSQIQKYVNNYEYIVVDNEAGMEHISRGILPKVDVMILVSDCSRRGIQAVGRIKELVKDLNLEPEVIKLIVNRAPNGELNAGIKEEIEKQGLDLAGVVPHDESIYEFDCEGKPSSKVAADDPARTKLYEIFKSLGL</sequence>
<organism evidence="4 5">
    <name type="scientific">Acetitomaculum ruminis DSM 5522</name>
    <dbReference type="NCBI Taxonomy" id="1120918"/>
    <lineage>
        <taxon>Bacteria</taxon>
        <taxon>Bacillati</taxon>
        <taxon>Bacillota</taxon>
        <taxon>Clostridia</taxon>
        <taxon>Lachnospirales</taxon>
        <taxon>Lachnospiraceae</taxon>
        <taxon>Acetitomaculum</taxon>
    </lineage>
</organism>
<keyword evidence="2" id="KW-0067">ATP-binding</keyword>
<evidence type="ECO:0000256" key="2">
    <source>
        <dbReference type="ARBA" id="ARBA00022840"/>
    </source>
</evidence>
<dbReference type="GO" id="GO:0005524">
    <property type="term" value="F:ATP binding"/>
    <property type="evidence" value="ECO:0007669"/>
    <property type="project" value="UniProtKB-KW"/>
</dbReference>
<keyword evidence="1" id="KW-0547">Nucleotide-binding</keyword>
<evidence type="ECO:0000256" key="1">
    <source>
        <dbReference type="ARBA" id="ARBA00022741"/>
    </source>
</evidence>
<dbReference type="EMBL" id="FOJY01000022">
    <property type="protein sequence ID" value="SFB34027.1"/>
    <property type="molecule type" value="Genomic_DNA"/>
</dbReference>